<evidence type="ECO:0000313" key="4">
    <source>
        <dbReference type="Proteomes" id="UP000003586"/>
    </source>
</evidence>
<protein>
    <submittedName>
        <fullName evidence="3">Glycosyl hydrolase</fullName>
    </submittedName>
</protein>
<dbReference type="HOGENOM" id="CLU_073042_0_0_10"/>
<evidence type="ECO:0000259" key="2">
    <source>
        <dbReference type="Pfam" id="PF06439"/>
    </source>
</evidence>
<evidence type="ECO:0000313" key="3">
    <source>
        <dbReference type="EMBL" id="AHF14816.1"/>
    </source>
</evidence>
<keyword evidence="4" id="KW-1185">Reference proteome</keyword>
<gene>
    <name evidence="3" type="ORF">NIASO_05785</name>
</gene>
<dbReference type="InterPro" id="IPR010496">
    <property type="entry name" value="AL/BT2_dom"/>
</dbReference>
<feature type="chain" id="PRO_5004788176" evidence="1">
    <location>
        <begin position="27"/>
        <end position="256"/>
    </location>
</feature>
<feature type="signal peptide" evidence="1">
    <location>
        <begin position="1"/>
        <end position="26"/>
    </location>
</feature>
<proteinExistence type="predicted"/>
<dbReference type="Pfam" id="PF06439">
    <property type="entry name" value="3keto-disac_hyd"/>
    <property type="match status" value="1"/>
</dbReference>
<keyword evidence="3" id="KW-0378">Hydrolase</keyword>
<dbReference type="OrthoDB" id="659240at2"/>
<dbReference type="Proteomes" id="UP000003586">
    <property type="component" value="Chromosome"/>
</dbReference>
<dbReference type="eggNOG" id="COG2133">
    <property type="taxonomic scope" value="Bacteria"/>
</dbReference>
<dbReference type="STRING" id="929713.NIASO_05785"/>
<organism evidence="3 4">
    <name type="scientific">Niabella soli DSM 19437</name>
    <dbReference type="NCBI Taxonomy" id="929713"/>
    <lineage>
        <taxon>Bacteria</taxon>
        <taxon>Pseudomonadati</taxon>
        <taxon>Bacteroidota</taxon>
        <taxon>Chitinophagia</taxon>
        <taxon>Chitinophagales</taxon>
        <taxon>Chitinophagaceae</taxon>
        <taxon>Niabella</taxon>
    </lineage>
</organism>
<sequence>MKSRVRLSLLILFVSIIPGAAFHCFAQNKKTIDLLSKENAPKWRGYNSATLPPGWTISNGVLSLDPTIKSDGSYKGGQDVIFGGQEFGYFELTIEWKIAKGANSGIFYHVKEGYGSPSSLAPEYQLIDDVNYAQMHPDLKDYNAHFGAVHPALLQDWQKTGADYAMHPADETKKILHPAGEWNTTRIVVAPGRTEHWLNGVKLLSFEPWSKDWEERKKAGKWAKSDNYGKFKTGYIALQHHDGSLFFRNIQVKPLE</sequence>
<dbReference type="AlphaFoldDB" id="W0F0F7"/>
<dbReference type="Gene3D" id="2.60.120.560">
    <property type="entry name" value="Exo-inulinase, domain 1"/>
    <property type="match status" value="1"/>
</dbReference>
<name>W0F0F7_9BACT</name>
<evidence type="ECO:0000256" key="1">
    <source>
        <dbReference type="SAM" id="SignalP"/>
    </source>
</evidence>
<dbReference type="RefSeq" id="WP_008582866.1">
    <property type="nucleotide sequence ID" value="NZ_CP007035.1"/>
</dbReference>
<reference evidence="3 4" key="1">
    <citation type="submission" date="2013-12" db="EMBL/GenBank/DDBJ databases">
        <authorList>
            <consortium name="DOE Joint Genome Institute"/>
            <person name="Eisen J."/>
            <person name="Huntemann M."/>
            <person name="Han J."/>
            <person name="Chen A."/>
            <person name="Kyrpides N."/>
            <person name="Mavromatis K."/>
            <person name="Markowitz V."/>
            <person name="Palaniappan K."/>
            <person name="Ivanova N."/>
            <person name="Schaumberg A."/>
            <person name="Pati A."/>
            <person name="Liolios K."/>
            <person name="Nordberg H.P."/>
            <person name="Cantor M.N."/>
            <person name="Hua S.X."/>
            <person name="Woyke T."/>
        </authorList>
    </citation>
    <scope>NUCLEOTIDE SEQUENCE [LARGE SCALE GENOMIC DNA]</scope>
    <source>
        <strain evidence="4">DSM 19437</strain>
    </source>
</reference>
<accession>W0F0F7</accession>
<feature type="domain" description="3-keto-alpha-glucoside-1,2-lyase/3-keto-2-hydroxy-glucal hydratase" evidence="2">
    <location>
        <begin position="38"/>
        <end position="253"/>
    </location>
</feature>
<keyword evidence="1" id="KW-0732">Signal</keyword>
<dbReference type="EMBL" id="CP007035">
    <property type="protein sequence ID" value="AHF14816.1"/>
    <property type="molecule type" value="Genomic_DNA"/>
</dbReference>
<dbReference type="GO" id="GO:0016787">
    <property type="term" value="F:hydrolase activity"/>
    <property type="evidence" value="ECO:0007669"/>
    <property type="project" value="UniProtKB-KW"/>
</dbReference>
<dbReference type="KEGG" id="nso:NIASO_05785"/>